<feature type="region of interest" description="Disordered" evidence="1">
    <location>
        <begin position="1"/>
        <end position="45"/>
    </location>
</feature>
<dbReference type="InterPro" id="IPR036770">
    <property type="entry name" value="Ankyrin_rpt-contain_sf"/>
</dbReference>
<organism evidence="2 3">
    <name type="scientific">Owenia fusiformis</name>
    <name type="common">Polychaete worm</name>
    <dbReference type="NCBI Taxonomy" id="6347"/>
    <lineage>
        <taxon>Eukaryota</taxon>
        <taxon>Metazoa</taxon>
        <taxon>Spiralia</taxon>
        <taxon>Lophotrochozoa</taxon>
        <taxon>Annelida</taxon>
        <taxon>Polychaeta</taxon>
        <taxon>Sedentaria</taxon>
        <taxon>Canalipalpata</taxon>
        <taxon>Sabellida</taxon>
        <taxon>Oweniida</taxon>
        <taxon>Oweniidae</taxon>
        <taxon>Owenia</taxon>
    </lineage>
</organism>
<feature type="compositionally biased region" description="Polar residues" evidence="1">
    <location>
        <begin position="797"/>
        <end position="807"/>
    </location>
</feature>
<dbReference type="AlphaFoldDB" id="A0A8J1TY60"/>
<dbReference type="Gene3D" id="1.25.40.20">
    <property type="entry name" value="Ankyrin repeat-containing domain"/>
    <property type="match status" value="2"/>
</dbReference>
<dbReference type="SMART" id="SM00248">
    <property type="entry name" value="ANK"/>
    <property type="match status" value="6"/>
</dbReference>
<keyword evidence="3" id="KW-1185">Reference proteome</keyword>
<feature type="region of interest" description="Disordered" evidence="1">
    <location>
        <begin position="69"/>
        <end position="94"/>
    </location>
</feature>
<dbReference type="EMBL" id="CAIIXF020000010">
    <property type="protein sequence ID" value="CAH1797273.1"/>
    <property type="molecule type" value="Genomic_DNA"/>
</dbReference>
<accession>A0A8J1TY60</accession>
<feature type="compositionally biased region" description="Low complexity" evidence="1">
    <location>
        <begin position="21"/>
        <end position="35"/>
    </location>
</feature>
<dbReference type="SUPFAM" id="SSF48403">
    <property type="entry name" value="Ankyrin repeat"/>
    <property type="match status" value="1"/>
</dbReference>
<evidence type="ECO:0000256" key="1">
    <source>
        <dbReference type="SAM" id="MobiDB-lite"/>
    </source>
</evidence>
<dbReference type="Pfam" id="PF12796">
    <property type="entry name" value="Ank_2"/>
    <property type="match status" value="2"/>
</dbReference>
<dbReference type="PROSITE" id="PS50088">
    <property type="entry name" value="ANK_REPEAT"/>
    <property type="match status" value="2"/>
</dbReference>
<feature type="region of interest" description="Disordered" evidence="1">
    <location>
        <begin position="761"/>
        <end position="807"/>
    </location>
</feature>
<protein>
    <submittedName>
        <fullName evidence="2">Uncharacterized protein</fullName>
    </submittedName>
</protein>
<dbReference type="PANTHER" id="PTHR24123:SF33">
    <property type="entry name" value="PROTEIN HOS4"/>
    <property type="match status" value="1"/>
</dbReference>
<feature type="compositionally biased region" description="Polar residues" evidence="1">
    <location>
        <begin position="581"/>
        <end position="644"/>
    </location>
</feature>
<name>A0A8J1TY60_OWEFU</name>
<evidence type="ECO:0000313" key="3">
    <source>
        <dbReference type="Proteomes" id="UP000749559"/>
    </source>
</evidence>
<sequence length="1180" mass="128839">MVVELPDLIGVQSKQADRNKNNNSNNKNIISSTNKMPEASKTEKEQMTIEKSNPKIKTQDLQIACDKADGTEVESNRSNEQNGMADGSRNKSNGIATTTVPLAVYKDSDRSIDATIKKMSRLKVNDSRTVKADISADDMQSTLTTIETFDSGEEALLKQMTNLEIGKERPQGELVDHGPNNGVAVPIISNQSQIQFRNYQTYTNEQTVQGGKRSYYGDEETLKYMRPNPNAITNQPPNIEYQSQQGFLSQTIPTMPQNILPKPNANSVYTNRHQPVESTDPTVVATTKSYSKCCGGQVKVSKSAQIPSQYQIPISSEMYKNMAVQQGPLLNRDAGFTQVPQLGPQITDAFDLDEGNNTSLEFTQNDANSLLNGLDMNILADQIADQLPQEIQGQASYQPTNQFSNTMINQNADQICSQLHNQVIPTQYCDPAFQPISNHTTIQQPNPNVPSGISNTTLYPGSGQAQNYLGNAAVQGIQKYQGVQGQNWRDHIPTSQIQNYQVPVSQIANNQSPIQQNYAPSSQAQNYQDTTVSVPKMSDQPSQMLNYQDPANTILENQVPSSQIQNIQSQDLNMYSPPPSANSMGSVQSPPSVSMLQNADSPRSVLNQQAYSPQTGQTYRQPPSNSSQGTIYPYSPQSQKSPGSTVGAPSPGSIAHSPADSGIDERFEEVFEVIDIVDAKEQKESEIEKIKNSLLKGIVTEKPKPVVITGPPSTDYPPNSILKDALNEAKPLNKADSSKTTQSPTILQAQPVAVFIPTMPQDATKTAPGKGKTGVKPLRKILPKPDPTTPSSSSPSVGNTTKNMSRPISTSPMIAQQQQNATRQIQMVSGAQMVPVIQQQGLQQAPVPQVVMMNQNPQVMMQGQAPVAALNLIPAGTVMSAPNNSPVTPNDLTKARRSISRLKIGNLLEADDDGDTQLHIAVCQVQERPESIYLIQALCERLLREGHIHIINKKNLLHQTPLYLATVVNRADLVKLLIGFGAKVNAPSETKSPLHYASSHGSKMLAVLDVLLSATDVDVHSFNQEGKQAIHCCLSIHRQYVQGDIIDSSQVFERLLAHGANPGQEDRNGNGKTAFHYSVESSDLDLVKYLMTLPNKISILQNKVTYNGNTVLHSAVGAINKNNIETQCKIIRILRQNGAFSDVKNNEGFRPKDLIPTCLRNSDSSLIDKVLGAICGDTRQ</sequence>
<dbReference type="PANTHER" id="PTHR24123">
    <property type="entry name" value="ANKYRIN REPEAT-CONTAINING"/>
    <property type="match status" value="1"/>
</dbReference>
<dbReference type="OrthoDB" id="10254947at2759"/>
<reference evidence="2" key="1">
    <citation type="submission" date="2022-03" db="EMBL/GenBank/DDBJ databases">
        <authorList>
            <person name="Martin C."/>
        </authorList>
    </citation>
    <scope>NUCLEOTIDE SEQUENCE</scope>
</reference>
<evidence type="ECO:0000313" key="2">
    <source>
        <dbReference type="EMBL" id="CAH1797273.1"/>
    </source>
</evidence>
<dbReference type="Proteomes" id="UP000749559">
    <property type="component" value="Unassembled WGS sequence"/>
</dbReference>
<dbReference type="PROSITE" id="PS50297">
    <property type="entry name" value="ANK_REP_REGION"/>
    <property type="match status" value="1"/>
</dbReference>
<dbReference type="InterPro" id="IPR002110">
    <property type="entry name" value="Ankyrin_rpt"/>
</dbReference>
<dbReference type="InterPro" id="IPR051165">
    <property type="entry name" value="Multifunctional_ANK_Repeat"/>
</dbReference>
<gene>
    <name evidence="2" type="ORF">OFUS_LOCUS21593</name>
</gene>
<feature type="region of interest" description="Disordered" evidence="1">
    <location>
        <begin position="571"/>
        <end position="660"/>
    </location>
</feature>
<proteinExistence type="predicted"/>
<comment type="caution">
    <text evidence="2">The sequence shown here is derived from an EMBL/GenBank/DDBJ whole genome shotgun (WGS) entry which is preliminary data.</text>
</comment>